<evidence type="ECO:0000256" key="7">
    <source>
        <dbReference type="ARBA" id="ARBA00023136"/>
    </source>
</evidence>
<feature type="transmembrane region" description="Helical" evidence="9">
    <location>
        <begin position="12"/>
        <end position="36"/>
    </location>
</feature>
<feature type="coiled-coil region" evidence="8">
    <location>
        <begin position="214"/>
        <end position="241"/>
    </location>
</feature>
<name>A0A821TEB7_9NEOP</name>
<organism evidence="11 12">
    <name type="scientific">Pieris macdunnoughi</name>
    <dbReference type="NCBI Taxonomy" id="345717"/>
    <lineage>
        <taxon>Eukaryota</taxon>
        <taxon>Metazoa</taxon>
        <taxon>Ecdysozoa</taxon>
        <taxon>Arthropoda</taxon>
        <taxon>Hexapoda</taxon>
        <taxon>Insecta</taxon>
        <taxon>Pterygota</taxon>
        <taxon>Neoptera</taxon>
        <taxon>Endopterygota</taxon>
        <taxon>Lepidoptera</taxon>
        <taxon>Glossata</taxon>
        <taxon>Ditrysia</taxon>
        <taxon>Papilionoidea</taxon>
        <taxon>Pieridae</taxon>
        <taxon>Pierinae</taxon>
        <taxon>Pieris</taxon>
    </lineage>
</organism>
<feature type="transmembrane region" description="Helical" evidence="9">
    <location>
        <begin position="173"/>
        <end position="191"/>
    </location>
</feature>
<feature type="transmembrane region" description="Helical" evidence="9">
    <location>
        <begin position="87"/>
        <end position="106"/>
    </location>
</feature>
<evidence type="ECO:0000256" key="4">
    <source>
        <dbReference type="ARBA" id="ARBA00022597"/>
    </source>
</evidence>
<feature type="domain" description="Major facilitator superfamily (MFS) profile" evidence="10">
    <location>
        <begin position="17"/>
        <end position="448"/>
    </location>
</feature>
<evidence type="ECO:0000313" key="11">
    <source>
        <dbReference type="EMBL" id="CAF4872941.1"/>
    </source>
</evidence>
<feature type="transmembrane region" description="Helical" evidence="9">
    <location>
        <begin position="330"/>
        <end position="351"/>
    </location>
</feature>
<feature type="transmembrane region" description="Helical" evidence="9">
    <location>
        <begin position="420"/>
        <end position="443"/>
    </location>
</feature>
<evidence type="ECO:0000259" key="10">
    <source>
        <dbReference type="PROSITE" id="PS50850"/>
    </source>
</evidence>
<dbReference type="PROSITE" id="PS50850">
    <property type="entry name" value="MFS"/>
    <property type="match status" value="1"/>
</dbReference>
<dbReference type="EMBL" id="CAJOBZ010000024">
    <property type="protein sequence ID" value="CAF4872941.1"/>
    <property type="molecule type" value="Genomic_DNA"/>
</dbReference>
<dbReference type="InterPro" id="IPR036259">
    <property type="entry name" value="MFS_trans_sf"/>
</dbReference>
<evidence type="ECO:0000256" key="3">
    <source>
        <dbReference type="ARBA" id="ARBA00022475"/>
    </source>
</evidence>
<feature type="transmembrane region" description="Helical" evidence="9">
    <location>
        <begin position="146"/>
        <end position="167"/>
    </location>
</feature>
<dbReference type="InterPro" id="IPR005828">
    <property type="entry name" value="MFS_sugar_transport-like"/>
</dbReference>
<dbReference type="InterPro" id="IPR050549">
    <property type="entry name" value="MFS_Trehalose_Transporter"/>
</dbReference>
<keyword evidence="4" id="KW-0762">Sugar transport</keyword>
<evidence type="ECO:0000256" key="9">
    <source>
        <dbReference type="SAM" id="Phobius"/>
    </source>
</evidence>
<dbReference type="PANTHER" id="PTHR48021:SF33">
    <property type="entry name" value="AT22075P-RELATED"/>
    <property type="match status" value="1"/>
</dbReference>
<dbReference type="PANTHER" id="PTHR48021">
    <property type="match status" value="1"/>
</dbReference>
<dbReference type="FunFam" id="1.20.1250.20:FF:000218">
    <property type="entry name" value="facilitated trehalose transporter Tret1"/>
    <property type="match status" value="1"/>
</dbReference>
<gene>
    <name evidence="11" type="ORF">PMACD_LOCUS8923</name>
</gene>
<keyword evidence="8" id="KW-0175">Coiled coil</keyword>
<dbReference type="GO" id="GO:0022857">
    <property type="term" value="F:transmembrane transporter activity"/>
    <property type="evidence" value="ECO:0007669"/>
    <property type="project" value="InterPro"/>
</dbReference>
<dbReference type="GO" id="GO:0005886">
    <property type="term" value="C:plasma membrane"/>
    <property type="evidence" value="ECO:0007669"/>
    <property type="project" value="UniProtKB-SubCell"/>
</dbReference>
<evidence type="ECO:0000313" key="12">
    <source>
        <dbReference type="Proteomes" id="UP000663880"/>
    </source>
</evidence>
<comment type="subcellular location">
    <subcellularLocation>
        <location evidence="1">Cell membrane</location>
        <topology evidence="1">Multi-pass membrane protein</topology>
    </subcellularLocation>
</comment>
<keyword evidence="2" id="KW-0813">Transport</keyword>
<evidence type="ECO:0000256" key="6">
    <source>
        <dbReference type="ARBA" id="ARBA00022989"/>
    </source>
</evidence>
<dbReference type="SUPFAM" id="SSF103473">
    <property type="entry name" value="MFS general substrate transporter"/>
    <property type="match status" value="1"/>
</dbReference>
<keyword evidence="12" id="KW-1185">Reference proteome</keyword>
<comment type="caution">
    <text evidence="11">The sequence shown here is derived from an EMBL/GenBank/DDBJ whole genome shotgun (WGS) entry which is preliminary data.</text>
</comment>
<feature type="transmembrane region" description="Helical" evidence="9">
    <location>
        <begin position="394"/>
        <end position="414"/>
    </location>
</feature>
<feature type="transmembrane region" description="Helical" evidence="9">
    <location>
        <begin position="259"/>
        <end position="281"/>
    </location>
</feature>
<sequence length="460" mass="51157">MFFKFNGSGHTLWQWLFGIIGSLGYLLYGLEAAWLSPMTKYLQSTESPLGYPLSNYAISWIGSINCFASAFFVIPFSYSADKFGRKWIVIATVTPSIISILLRLFVRNLIVLLIARALVGIAGAGIFVVIPIYVRELCQTNLIGTIGSLGALLQNIGIVLMYLLGAYFDYHTLLWICLAFNVFMATMMIFAPESPAYLVKRGHIDKAYSTVAFLRAVNENNAIVKNEIEHIQRKEEEYKNIPRLGYREIFKNKSWRNGFIIMMLVWTTYGWNGALTIITYASAVLEATDSNINISPEIQSISFPVVSIIAAFTLTIVAERCGRKALHAGSYALSGLSFSLLGGAMLCQKLGYMIPGWLPITCMIIAVAMFSSGVRSLPFIICLEMFNFQVRAQITGIIQTYGWAMASTQLLAFPTLIETFGLHVSFIIFGVINFTGMVIALGIPETRGISEEEILRKLNK</sequence>
<dbReference type="Pfam" id="PF00083">
    <property type="entry name" value="Sugar_tr"/>
    <property type="match status" value="1"/>
</dbReference>
<evidence type="ECO:0000256" key="5">
    <source>
        <dbReference type="ARBA" id="ARBA00022692"/>
    </source>
</evidence>
<keyword evidence="6 9" id="KW-1133">Transmembrane helix</keyword>
<accession>A0A821TEB7</accession>
<dbReference type="Gene3D" id="1.20.1250.20">
    <property type="entry name" value="MFS general substrate transporter like domains"/>
    <property type="match status" value="1"/>
</dbReference>
<evidence type="ECO:0000256" key="1">
    <source>
        <dbReference type="ARBA" id="ARBA00004651"/>
    </source>
</evidence>
<dbReference type="Proteomes" id="UP000663880">
    <property type="component" value="Unassembled WGS sequence"/>
</dbReference>
<feature type="transmembrane region" description="Helical" evidence="9">
    <location>
        <begin position="112"/>
        <end position="134"/>
    </location>
</feature>
<keyword evidence="3" id="KW-1003">Cell membrane</keyword>
<dbReference type="InterPro" id="IPR020846">
    <property type="entry name" value="MFS_dom"/>
</dbReference>
<evidence type="ECO:0000256" key="8">
    <source>
        <dbReference type="SAM" id="Coils"/>
    </source>
</evidence>
<dbReference type="AlphaFoldDB" id="A0A821TEB7"/>
<keyword evidence="7 9" id="KW-0472">Membrane</keyword>
<proteinExistence type="predicted"/>
<keyword evidence="5 9" id="KW-0812">Transmembrane</keyword>
<protein>
    <recommendedName>
        <fullName evidence="10">Major facilitator superfamily (MFS) profile domain-containing protein</fullName>
    </recommendedName>
</protein>
<feature type="transmembrane region" description="Helical" evidence="9">
    <location>
        <begin position="301"/>
        <end position="318"/>
    </location>
</feature>
<feature type="transmembrane region" description="Helical" evidence="9">
    <location>
        <begin position="357"/>
        <end position="382"/>
    </location>
</feature>
<feature type="transmembrane region" description="Helical" evidence="9">
    <location>
        <begin position="56"/>
        <end position="75"/>
    </location>
</feature>
<dbReference type="OrthoDB" id="4142200at2759"/>
<evidence type="ECO:0000256" key="2">
    <source>
        <dbReference type="ARBA" id="ARBA00022448"/>
    </source>
</evidence>
<reference evidence="11" key="1">
    <citation type="submission" date="2021-02" db="EMBL/GenBank/DDBJ databases">
        <authorList>
            <person name="Steward A R."/>
        </authorList>
    </citation>
    <scope>NUCLEOTIDE SEQUENCE</scope>
</reference>